<dbReference type="FunFam" id="3.40.50.300:FF:001166">
    <property type="entry name" value="ADP-ribosylation factor D"/>
    <property type="match status" value="1"/>
</dbReference>
<evidence type="ECO:0000256" key="7">
    <source>
        <dbReference type="ARBA" id="ARBA00031623"/>
    </source>
</evidence>
<dbReference type="SUPFAM" id="SSF52540">
    <property type="entry name" value="P-loop containing nucleoside triphosphate hydrolases"/>
    <property type="match status" value="1"/>
</dbReference>
<evidence type="ECO:0000256" key="8">
    <source>
        <dbReference type="PIRSR" id="PIRSR606689-1"/>
    </source>
</evidence>
<name>A0A5N5QQV7_9AGAM</name>
<comment type="caution">
    <text evidence="11">The sequence shown here is derived from an EMBL/GenBank/DDBJ whole genome shotgun (WGS) entry which is preliminary data.</text>
</comment>
<dbReference type="GO" id="GO:0006207">
    <property type="term" value="P:'de novo' pyrimidine nucleobase biosynthetic process"/>
    <property type="evidence" value="ECO:0007669"/>
    <property type="project" value="InterPro"/>
</dbReference>
<dbReference type="InterPro" id="IPR013785">
    <property type="entry name" value="Aldolase_TIM"/>
</dbReference>
<feature type="binding site" evidence="9">
    <location>
        <position position="413"/>
    </location>
    <ligand>
        <name>Mg(2+)</name>
        <dbReference type="ChEBI" id="CHEBI:18420"/>
    </ligand>
</feature>
<comment type="cofactor">
    <cofactor evidence="1">
        <name>FMN</name>
        <dbReference type="ChEBI" id="CHEBI:58210"/>
    </cofactor>
</comment>
<evidence type="ECO:0000256" key="2">
    <source>
        <dbReference type="ARBA" id="ARBA00004725"/>
    </source>
</evidence>
<comment type="similarity">
    <text evidence="3">Belongs to the small GTPase superfamily. Arf family.</text>
</comment>
<dbReference type="InterPro" id="IPR023359">
    <property type="entry name" value="Dihydro_DH_chainA_dom2"/>
</dbReference>
<keyword evidence="12" id="KW-1185">Reference proteome</keyword>
<dbReference type="PROSITE" id="PS00912">
    <property type="entry name" value="DHODEHASE_2"/>
    <property type="match status" value="1"/>
</dbReference>
<feature type="domain" description="Dihydroorotate dehydrogenase catalytic" evidence="10">
    <location>
        <begin position="5"/>
        <end position="333"/>
    </location>
</feature>
<dbReference type="Proteomes" id="UP000383932">
    <property type="component" value="Unassembled WGS sequence"/>
</dbReference>
<evidence type="ECO:0000256" key="4">
    <source>
        <dbReference type="ARBA" id="ARBA00022741"/>
    </source>
</evidence>
<dbReference type="PANTHER" id="PTHR11711">
    <property type="entry name" value="ADP RIBOSYLATION FACTOR-RELATED"/>
    <property type="match status" value="1"/>
</dbReference>
<organism evidence="11 12">
    <name type="scientific">Ceratobasidium theobromae</name>
    <dbReference type="NCBI Taxonomy" id="1582974"/>
    <lineage>
        <taxon>Eukaryota</taxon>
        <taxon>Fungi</taxon>
        <taxon>Dikarya</taxon>
        <taxon>Basidiomycota</taxon>
        <taxon>Agaricomycotina</taxon>
        <taxon>Agaricomycetes</taxon>
        <taxon>Cantharellales</taxon>
        <taxon>Ceratobasidiaceae</taxon>
        <taxon>Ceratobasidium</taxon>
    </lineage>
</organism>
<dbReference type="CDD" id="cd04153">
    <property type="entry name" value="Arl5_Arl8"/>
    <property type="match status" value="1"/>
</dbReference>
<feature type="binding site" evidence="8">
    <location>
        <position position="452"/>
    </location>
    <ligand>
        <name>GTP</name>
        <dbReference type="ChEBI" id="CHEBI:37565"/>
    </ligand>
</feature>
<feature type="binding site" evidence="8">
    <location>
        <begin position="406"/>
        <end position="413"/>
    </location>
    <ligand>
        <name>GTP</name>
        <dbReference type="ChEBI" id="CHEBI:37565"/>
    </ligand>
</feature>
<dbReference type="NCBIfam" id="TIGR00231">
    <property type="entry name" value="small_GTP"/>
    <property type="match status" value="1"/>
</dbReference>
<dbReference type="Gene3D" id="3.20.20.70">
    <property type="entry name" value="Aldolase class I"/>
    <property type="match status" value="1"/>
</dbReference>
<evidence type="ECO:0000256" key="3">
    <source>
        <dbReference type="ARBA" id="ARBA00010290"/>
    </source>
</evidence>
<evidence type="ECO:0000256" key="9">
    <source>
        <dbReference type="PIRSR" id="PIRSR606689-2"/>
    </source>
</evidence>
<keyword evidence="9" id="KW-0479">Metal-binding</keyword>
<accession>A0A5N5QQV7</accession>
<evidence type="ECO:0000256" key="1">
    <source>
        <dbReference type="ARBA" id="ARBA00001917"/>
    </source>
</evidence>
<dbReference type="InterPro" id="IPR005225">
    <property type="entry name" value="Small_GTP-bd"/>
</dbReference>
<evidence type="ECO:0000313" key="11">
    <source>
        <dbReference type="EMBL" id="KAB5594029.1"/>
    </source>
</evidence>
<dbReference type="Gene3D" id="2.30.26.10">
    <property type="entry name" value="Dihydroorotate Dehydrogenase A, chain A, domain 2"/>
    <property type="match status" value="1"/>
</dbReference>
<protein>
    <recommendedName>
        <fullName evidence="7">Dihydroorotate oxidase</fullName>
    </recommendedName>
</protein>
<dbReference type="InterPro" id="IPR006689">
    <property type="entry name" value="Small_GTPase_ARF/SAR"/>
</dbReference>
<keyword evidence="5" id="KW-0560">Oxidoreductase</keyword>
<sequence length="562" mass="61371">MPVCIRGLKFSLPLINSSCPWASEFDQLGTLYASPFTGGITTRTSTLKGFPDNPNVAFSSASTTSLNSYGYSPHPLSQYLEWVKKLLLANPGLRKPILISITFESPGANGNESEESLDEMLKNIQALRQEIMDLPGPKLNADKPIRVGVEINTSCPNIPNKPPPAYEPMVMRPLLSVIAYHVANDPSLVVGLKLPPYVHSKQFNDITSELVKISPSTGPHPIAFLTCTNTLGSSILFGDQTAPSQFQKPTEDFEFAVPTIYGGLAGESIHPLSLGNVHRFSTILRSHSDIKLRDIAIIGVGGVTSSAAVLRMARAGATLVACATALGLRDQTVAIMELIDTKTPGEHLNFPSQPFVPATTAVRIVQPPSIPEHLISVDLYKAAVSQFTQLWSRFFGQEEMKLLILGLDNAGKTTMLYKITMGEAIDTAPTVGSNTEVFEYKNLKFVLWDIGGQSSLRQSWSQYFTAARAVILVIDSCDAGRLSLAKDELHKMCADESLKDALLLVFANKQDVRGCLTPARISEELKLTDLRDRQWHIMACSALTGQGLFEGLDWLASRLERR</sequence>
<gene>
    <name evidence="11" type="ORF">CTheo_2498</name>
</gene>
<dbReference type="InterPro" id="IPR024156">
    <property type="entry name" value="Small_GTPase_ARF"/>
</dbReference>
<dbReference type="SMART" id="SM00177">
    <property type="entry name" value="ARF"/>
    <property type="match status" value="1"/>
</dbReference>
<dbReference type="InterPro" id="IPR027417">
    <property type="entry name" value="P-loop_NTPase"/>
</dbReference>
<dbReference type="Pfam" id="PF00025">
    <property type="entry name" value="Arf"/>
    <property type="match status" value="1"/>
</dbReference>
<keyword evidence="9" id="KW-0460">Magnesium</keyword>
<evidence type="ECO:0000256" key="6">
    <source>
        <dbReference type="ARBA" id="ARBA00023134"/>
    </source>
</evidence>
<dbReference type="Gene3D" id="3.40.50.300">
    <property type="entry name" value="P-loop containing nucleotide triphosphate hydrolases"/>
    <property type="match status" value="1"/>
</dbReference>
<dbReference type="AlphaFoldDB" id="A0A5N5QQV7"/>
<evidence type="ECO:0000256" key="5">
    <source>
        <dbReference type="ARBA" id="ARBA00023002"/>
    </source>
</evidence>
<dbReference type="GO" id="GO:0004152">
    <property type="term" value="F:dihydroorotate dehydrogenase activity"/>
    <property type="evidence" value="ECO:0007669"/>
    <property type="project" value="UniProtKB-ARBA"/>
</dbReference>
<dbReference type="GO" id="GO:0003924">
    <property type="term" value="F:GTPase activity"/>
    <property type="evidence" value="ECO:0007669"/>
    <property type="project" value="InterPro"/>
</dbReference>
<dbReference type="GO" id="GO:0046872">
    <property type="term" value="F:metal ion binding"/>
    <property type="evidence" value="ECO:0007669"/>
    <property type="project" value="UniProtKB-KW"/>
</dbReference>
<evidence type="ECO:0000259" key="10">
    <source>
        <dbReference type="Pfam" id="PF01180"/>
    </source>
</evidence>
<dbReference type="EMBL" id="SSOP01000026">
    <property type="protein sequence ID" value="KAB5594029.1"/>
    <property type="molecule type" value="Genomic_DNA"/>
</dbReference>
<dbReference type="PROSITE" id="PS51417">
    <property type="entry name" value="ARF"/>
    <property type="match status" value="1"/>
</dbReference>
<dbReference type="GO" id="GO:0005525">
    <property type="term" value="F:GTP binding"/>
    <property type="evidence" value="ECO:0007669"/>
    <property type="project" value="UniProtKB-KW"/>
</dbReference>
<dbReference type="GO" id="GO:0044205">
    <property type="term" value="P:'de novo' UMP biosynthetic process"/>
    <property type="evidence" value="ECO:0007669"/>
    <property type="project" value="UniProtKB-UniPathway"/>
</dbReference>
<feature type="binding site" evidence="9">
    <location>
        <position position="430"/>
    </location>
    <ligand>
        <name>Mg(2+)</name>
        <dbReference type="ChEBI" id="CHEBI:18420"/>
    </ligand>
</feature>
<feature type="binding site" evidence="8">
    <location>
        <begin position="508"/>
        <end position="511"/>
    </location>
    <ligand>
        <name>GTP</name>
        <dbReference type="ChEBI" id="CHEBI:37565"/>
    </ligand>
</feature>
<comment type="pathway">
    <text evidence="2">Pyrimidine metabolism; UMP biosynthesis via de novo pathway.</text>
</comment>
<evidence type="ECO:0000313" key="12">
    <source>
        <dbReference type="Proteomes" id="UP000383932"/>
    </source>
</evidence>
<dbReference type="InterPro" id="IPR001295">
    <property type="entry name" value="Dihydroorotate_DH_CS"/>
</dbReference>
<dbReference type="SMART" id="SM00178">
    <property type="entry name" value="SAR"/>
    <property type="match status" value="1"/>
</dbReference>
<keyword evidence="6 8" id="KW-0342">GTP-binding</keyword>
<dbReference type="PRINTS" id="PR00328">
    <property type="entry name" value="SAR1GTPBP"/>
</dbReference>
<dbReference type="UniPathway" id="UPA00070"/>
<dbReference type="SUPFAM" id="SSF51395">
    <property type="entry name" value="FMN-linked oxidoreductases"/>
    <property type="match status" value="1"/>
</dbReference>
<reference evidence="11 12" key="1">
    <citation type="journal article" date="2019" name="Fungal Biol. Biotechnol.">
        <title>Draft genome sequence of fastidious pathogen Ceratobasidium theobromae, which causes vascular-streak dieback in Theobroma cacao.</title>
        <authorList>
            <person name="Ali S.S."/>
            <person name="Asman A."/>
            <person name="Shao J."/>
            <person name="Firmansyah A.P."/>
            <person name="Susilo A.W."/>
            <person name="Rosmana A."/>
            <person name="McMahon P."/>
            <person name="Junaid M."/>
            <person name="Guest D."/>
            <person name="Kheng T.Y."/>
            <person name="Meinhardt L.W."/>
            <person name="Bailey B.A."/>
        </authorList>
    </citation>
    <scope>NUCLEOTIDE SEQUENCE [LARGE SCALE GENOMIC DNA]</scope>
    <source>
        <strain evidence="11 12">CT2</strain>
    </source>
</reference>
<dbReference type="Pfam" id="PF01180">
    <property type="entry name" value="DHO_dh"/>
    <property type="match status" value="1"/>
</dbReference>
<dbReference type="OrthoDB" id="14784at2759"/>
<dbReference type="InterPro" id="IPR005720">
    <property type="entry name" value="Dihydroorotate_DH_cat"/>
</dbReference>
<proteinExistence type="inferred from homology"/>
<keyword evidence="4 8" id="KW-0547">Nucleotide-binding</keyword>
<dbReference type="GO" id="GO:0005737">
    <property type="term" value="C:cytoplasm"/>
    <property type="evidence" value="ECO:0007669"/>
    <property type="project" value="InterPro"/>
</dbReference>